<protein>
    <recommendedName>
        <fullName evidence="2">DUF985 domain-containing protein</fullName>
    </recommendedName>
</protein>
<sequence>MIVLSNAAAAAAAAAVAAAAGVAVWLASRPHKLTAQQYVQAFGLISHPEGGYFRETFRAGSTPMHSKGKTDATGDLMEAKQPNGRPREGGQRNVMTSIYYCLTTDSPCQWWANNMSDHVHYWHGGGSLTYHVVHPNGCYERLVLGPRADLGETMQLIVRGGSFKCAHLEHGNGEFVILGEAVAPGFDFRDFAFVRAPELKALVPAALFDKLKFFLKEKPETDFDDFYDKPTTR</sequence>
<accession>A0AB34JN49</accession>
<dbReference type="CDD" id="cd06121">
    <property type="entry name" value="cupin_YML079wp"/>
    <property type="match status" value="1"/>
</dbReference>
<dbReference type="PANTHER" id="PTHR33387:SF3">
    <property type="entry name" value="DUF985 DOMAIN-CONTAINING PROTEIN"/>
    <property type="match status" value="1"/>
</dbReference>
<feature type="domain" description="DUF985" evidence="2">
    <location>
        <begin position="36"/>
        <end position="193"/>
    </location>
</feature>
<evidence type="ECO:0000256" key="1">
    <source>
        <dbReference type="SAM" id="MobiDB-lite"/>
    </source>
</evidence>
<dbReference type="InterPro" id="IPR009327">
    <property type="entry name" value="Cupin_DUF985"/>
</dbReference>
<organism evidence="3 4">
    <name type="scientific">Prymnesium parvum</name>
    <name type="common">Toxic golden alga</name>
    <dbReference type="NCBI Taxonomy" id="97485"/>
    <lineage>
        <taxon>Eukaryota</taxon>
        <taxon>Haptista</taxon>
        <taxon>Haptophyta</taxon>
        <taxon>Prymnesiophyceae</taxon>
        <taxon>Prymnesiales</taxon>
        <taxon>Prymnesiaceae</taxon>
        <taxon>Prymnesium</taxon>
    </lineage>
</organism>
<dbReference type="PANTHER" id="PTHR33387">
    <property type="entry name" value="RMLC-LIKE JELLY ROLL FOLD PROTEIN"/>
    <property type="match status" value="1"/>
</dbReference>
<reference evidence="3 4" key="1">
    <citation type="journal article" date="2024" name="Science">
        <title>Giant polyketide synthase enzymes in the biosynthesis of giant marine polyether toxins.</title>
        <authorList>
            <person name="Fallon T.R."/>
            <person name="Shende V.V."/>
            <person name="Wierzbicki I.H."/>
            <person name="Pendleton A.L."/>
            <person name="Watervoot N.F."/>
            <person name="Auber R.P."/>
            <person name="Gonzalez D.J."/>
            <person name="Wisecaver J.H."/>
            <person name="Moore B.S."/>
        </authorList>
    </citation>
    <scope>NUCLEOTIDE SEQUENCE [LARGE SCALE GENOMIC DNA]</scope>
    <source>
        <strain evidence="3 4">12B1</strain>
    </source>
</reference>
<dbReference type="InterPro" id="IPR039935">
    <property type="entry name" value="YML079W-like"/>
</dbReference>
<dbReference type="Proteomes" id="UP001515480">
    <property type="component" value="Unassembled WGS sequence"/>
</dbReference>
<dbReference type="SUPFAM" id="SSF51182">
    <property type="entry name" value="RmlC-like cupins"/>
    <property type="match status" value="1"/>
</dbReference>
<dbReference type="Pfam" id="PF06172">
    <property type="entry name" value="Cupin_5"/>
    <property type="match status" value="1"/>
</dbReference>
<evidence type="ECO:0000313" key="3">
    <source>
        <dbReference type="EMBL" id="KAL1522627.1"/>
    </source>
</evidence>
<dbReference type="AlphaFoldDB" id="A0AB34JN49"/>
<name>A0AB34JN49_PRYPA</name>
<dbReference type="EMBL" id="JBGBPQ010000006">
    <property type="protein sequence ID" value="KAL1522627.1"/>
    <property type="molecule type" value="Genomic_DNA"/>
</dbReference>
<evidence type="ECO:0000313" key="4">
    <source>
        <dbReference type="Proteomes" id="UP001515480"/>
    </source>
</evidence>
<comment type="caution">
    <text evidence="3">The sequence shown here is derived from an EMBL/GenBank/DDBJ whole genome shotgun (WGS) entry which is preliminary data.</text>
</comment>
<dbReference type="InterPro" id="IPR014710">
    <property type="entry name" value="RmlC-like_jellyroll"/>
</dbReference>
<proteinExistence type="predicted"/>
<evidence type="ECO:0000259" key="2">
    <source>
        <dbReference type="Pfam" id="PF06172"/>
    </source>
</evidence>
<gene>
    <name evidence="3" type="ORF">AB1Y20_017608</name>
</gene>
<dbReference type="InterPro" id="IPR011051">
    <property type="entry name" value="RmlC_Cupin_sf"/>
</dbReference>
<keyword evidence="4" id="KW-1185">Reference proteome</keyword>
<feature type="region of interest" description="Disordered" evidence="1">
    <location>
        <begin position="61"/>
        <end position="91"/>
    </location>
</feature>
<dbReference type="Gene3D" id="2.60.120.10">
    <property type="entry name" value="Jelly Rolls"/>
    <property type="match status" value="1"/>
</dbReference>